<evidence type="ECO:0000313" key="2">
    <source>
        <dbReference type="EMBL" id="KOM53396.1"/>
    </source>
</evidence>
<evidence type="ECO:0000313" key="3">
    <source>
        <dbReference type="Proteomes" id="UP000053144"/>
    </source>
</evidence>
<evidence type="ECO:0000256" key="1">
    <source>
        <dbReference type="SAM" id="MobiDB-lite"/>
    </source>
</evidence>
<dbReference type="Proteomes" id="UP000053144">
    <property type="component" value="Chromosome 9"/>
</dbReference>
<accession>A0A0L9VEB0</accession>
<dbReference type="Gramene" id="KOM53396">
    <property type="protein sequence ID" value="KOM53396"/>
    <property type="gene ID" value="LR48_Vigan09g205500"/>
</dbReference>
<protein>
    <submittedName>
        <fullName evidence="2">Uncharacterized protein</fullName>
    </submittedName>
</protein>
<sequence>MFNLQPPETPKPYPIKHSTNKKIIVGDIAGAECGFRVEANRSRRLRIHITECVFSLIGDAFGDDQDYRRRRDDERWQWHSVAIWWRALVVEVSTVQESQRVKGETLQVTAAFPAWMRLSAAISAAHGGARQHCSRVQLKDLDDLEDDDDEEEAPRGPSKPPDYDDEQWQIRNEFIEEYTMKVMD</sequence>
<feature type="compositionally biased region" description="Acidic residues" evidence="1">
    <location>
        <begin position="142"/>
        <end position="152"/>
    </location>
</feature>
<organism evidence="2 3">
    <name type="scientific">Phaseolus angularis</name>
    <name type="common">Azuki bean</name>
    <name type="synonym">Vigna angularis</name>
    <dbReference type="NCBI Taxonomy" id="3914"/>
    <lineage>
        <taxon>Eukaryota</taxon>
        <taxon>Viridiplantae</taxon>
        <taxon>Streptophyta</taxon>
        <taxon>Embryophyta</taxon>
        <taxon>Tracheophyta</taxon>
        <taxon>Spermatophyta</taxon>
        <taxon>Magnoliopsida</taxon>
        <taxon>eudicotyledons</taxon>
        <taxon>Gunneridae</taxon>
        <taxon>Pentapetalae</taxon>
        <taxon>rosids</taxon>
        <taxon>fabids</taxon>
        <taxon>Fabales</taxon>
        <taxon>Fabaceae</taxon>
        <taxon>Papilionoideae</taxon>
        <taxon>50 kb inversion clade</taxon>
        <taxon>NPAAA clade</taxon>
        <taxon>indigoferoid/millettioid clade</taxon>
        <taxon>Phaseoleae</taxon>
        <taxon>Vigna</taxon>
    </lineage>
</organism>
<gene>
    <name evidence="2" type="ORF">LR48_Vigan09g205500</name>
</gene>
<proteinExistence type="predicted"/>
<dbReference type="AlphaFoldDB" id="A0A0L9VEB0"/>
<reference evidence="3" key="1">
    <citation type="journal article" date="2015" name="Proc. Natl. Acad. Sci. U.S.A.">
        <title>Genome sequencing of adzuki bean (Vigna angularis) provides insight into high starch and low fat accumulation and domestication.</title>
        <authorList>
            <person name="Yang K."/>
            <person name="Tian Z."/>
            <person name="Chen C."/>
            <person name="Luo L."/>
            <person name="Zhao B."/>
            <person name="Wang Z."/>
            <person name="Yu L."/>
            <person name="Li Y."/>
            <person name="Sun Y."/>
            <person name="Li W."/>
            <person name="Chen Y."/>
            <person name="Li Y."/>
            <person name="Zhang Y."/>
            <person name="Ai D."/>
            <person name="Zhao J."/>
            <person name="Shang C."/>
            <person name="Ma Y."/>
            <person name="Wu B."/>
            <person name="Wang M."/>
            <person name="Gao L."/>
            <person name="Sun D."/>
            <person name="Zhang P."/>
            <person name="Guo F."/>
            <person name="Wang W."/>
            <person name="Li Y."/>
            <person name="Wang J."/>
            <person name="Varshney R.K."/>
            <person name="Wang J."/>
            <person name="Ling H.Q."/>
            <person name="Wan P."/>
        </authorList>
    </citation>
    <scope>NUCLEOTIDE SEQUENCE</scope>
    <source>
        <strain evidence="3">cv. Jingnong 6</strain>
    </source>
</reference>
<feature type="region of interest" description="Disordered" evidence="1">
    <location>
        <begin position="141"/>
        <end position="167"/>
    </location>
</feature>
<name>A0A0L9VEB0_PHAAN</name>
<dbReference type="EMBL" id="CM003379">
    <property type="protein sequence ID" value="KOM53396.1"/>
    <property type="molecule type" value="Genomic_DNA"/>
</dbReference>